<keyword evidence="2" id="KW-1185">Reference proteome</keyword>
<organism evidence="1 2">
    <name type="scientific">Dentiscutata heterogama</name>
    <dbReference type="NCBI Taxonomy" id="1316150"/>
    <lineage>
        <taxon>Eukaryota</taxon>
        <taxon>Fungi</taxon>
        <taxon>Fungi incertae sedis</taxon>
        <taxon>Mucoromycota</taxon>
        <taxon>Glomeromycotina</taxon>
        <taxon>Glomeromycetes</taxon>
        <taxon>Diversisporales</taxon>
        <taxon>Gigasporaceae</taxon>
        <taxon>Dentiscutata</taxon>
    </lineage>
</organism>
<dbReference type="Proteomes" id="UP000789702">
    <property type="component" value="Unassembled WGS sequence"/>
</dbReference>
<evidence type="ECO:0000313" key="2">
    <source>
        <dbReference type="Proteomes" id="UP000789702"/>
    </source>
</evidence>
<sequence length="468" mass="52978">MFVKSLSVQTGISESVLRLLLSILFAYPISLLYKLTLVRPLKTKWAPFIRNLYVVITGLSLSYFYNGPYIKHSLITTITTWLFCHFGNLFGNRAFSTVASLLFNVIYLLVGYYMTATDEYDVSWTMTQCVLCLRMIGFAMDFMDGEKLLKSKPPVNAKENSVNTNEKSIDTKNNSQKTELSVNTRPQKQPISFEKNIQLATLPSLIETIGYAHFFGAFLIGPQFSFHLYRKFITMSLYPDPTNIPSGSYWYALKSFLLGALYLGVQQVGAGYFPQYYLITAEYARACVLSGISFNGYDDNGNAEWNGMANVEKWNFEFATSLTQIIGSFNTNTNLWTKLYIFKRLIFLGNKQLSSIISLIFLALWHGLHSGQSCGLQYAIVSFGLLKWDYVIAAYNSVYWVGHIIVFGLLFLDIILPRPKVKKVAETNGIANVDKKVNGVAKVDKETNGFTKLDRVNGYIKNDAKIER</sequence>
<gene>
    <name evidence="1" type="ORF">DHETER_LOCUS3500</name>
</gene>
<protein>
    <submittedName>
        <fullName evidence="1">13203_t:CDS:1</fullName>
    </submittedName>
</protein>
<proteinExistence type="predicted"/>
<comment type="caution">
    <text evidence="1">The sequence shown here is derived from an EMBL/GenBank/DDBJ whole genome shotgun (WGS) entry which is preliminary data.</text>
</comment>
<name>A0ACA9L6N3_9GLOM</name>
<dbReference type="EMBL" id="CAJVPU010003041">
    <property type="protein sequence ID" value="CAG8511917.1"/>
    <property type="molecule type" value="Genomic_DNA"/>
</dbReference>
<accession>A0ACA9L6N3</accession>
<reference evidence="1" key="1">
    <citation type="submission" date="2021-06" db="EMBL/GenBank/DDBJ databases">
        <authorList>
            <person name="Kallberg Y."/>
            <person name="Tangrot J."/>
            <person name="Rosling A."/>
        </authorList>
    </citation>
    <scope>NUCLEOTIDE SEQUENCE</scope>
    <source>
        <strain evidence="1">IL203A</strain>
    </source>
</reference>
<evidence type="ECO:0000313" key="1">
    <source>
        <dbReference type="EMBL" id="CAG8511917.1"/>
    </source>
</evidence>